<dbReference type="AlphaFoldDB" id="A0A1J1HJ34"/>
<gene>
    <name evidence="2" type="ORF">CLUMA_CG001841</name>
</gene>
<organism evidence="2 3">
    <name type="scientific">Clunio marinus</name>
    <dbReference type="NCBI Taxonomy" id="568069"/>
    <lineage>
        <taxon>Eukaryota</taxon>
        <taxon>Metazoa</taxon>
        <taxon>Ecdysozoa</taxon>
        <taxon>Arthropoda</taxon>
        <taxon>Hexapoda</taxon>
        <taxon>Insecta</taxon>
        <taxon>Pterygota</taxon>
        <taxon>Neoptera</taxon>
        <taxon>Endopterygota</taxon>
        <taxon>Diptera</taxon>
        <taxon>Nematocera</taxon>
        <taxon>Chironomoidea</taxon>
        <taxon>Chironomidae</taxon>
        <taxon>Clunio</taxon>
    </lineage>
</organism>
<dbReference type="Proteomes" id="UP000183832">
    <property type="component" value="Unassembled WGS sequence"/>
</dbReference>
<dbReference type="EMBL" id="CVRI01000006">
    <property type="protein sequence ID" value="CRK88056.1"/>
    <property type="molecule type" value="Genomic_DNA"/>
</dbReference>
<reference evidence="2 3" key="1">
    <citation type="submission" date="2015-04" db="EMBL/GenBank/DDBJ databases">
        <authorList>
            <person name="Syromyatnikov M.Y."/>
            <person name="Popov V.N."/>
        </authorList>
    </citation>
    <scope>NUCLEOTIDE SEQUENCE [LARGE SCALE GENOMIC DNA]</scope>
</reference>
<evidence type="ECO:0000313" key="2">
    <source>
        <dbReference type="EMBL" id="CRK88056.1"/>
    </source>
</evidence>
<feature type="compositionally biased region" description="Polar residues" evidence="1">
    <location>
        <begin position="1"/>
        <end position="15"/>
    </location>
</feature>
<keyword evidence="3" id="KW-1185">Reference proteome</keyword>
<evidence type="ECO:0000256" key="1">
    <source>
        <dbReference type="SAM" id="MobiDB-lite"/>
    </source>
</evidence>
<name>A0A1J1HJ34_9DIPT</name>
<accession>A0A1J1HJ34</accession>
<feature type="compositionally biased region" description="Basic and acidic residues" evidence="1">
    <location>
        <begin position="16"/>
        <end position="27"/>
    </location>
</feature>
<proteinExistence type="predicted"/>
<evidence type="ECO:0000313" key="3">
    <source>
        <dbReference type="Proteomes" id="UP000183832"/>
    </source>
</evidence>
<sequence length="96" mass="11122">MTLTESSVTKKSNGNFHRDFLGNERHDGQVTDGLKWDYLSEMLSKCVRKVSSSDISTYFSPNSFSQIIFVTDNKFLCSQQPLKLTEENFPERRLQH</sequence>
<feature type="region of interest" description="Disordered" evidence="1">
    <location>
        <begin position="1"/>
        <end position="27"/>
    </location>
</feature>
<protein>
    <submittedName>
        <fullName evidence="2">CLUMA_CG001841, isoform A</fullName>
    </submittedName>
</protein>